<feature type="compositionally biased region" description="Acidic residues" evidence="3">
    <location>
        <begin position="321"/>
        <end position="331"/>
    </location>
</feature>
<organism evidence="5 6">
    <name type="scientific">Elsinoe australis</name>
    <dbReference type="NCBI Taxonomy" id="40998"/>
    <lineage>
        <taxon>Eukaryota</taxon>
        <taxon>Fungi</taxon>
        <taxon>Dikarya</taxon>
        <taxon>Ascomycota</taxon>
        <taxon>Pezizomycotina</taxon>
        <taxon>Dothideomycetes</taxon>
        <taxon>Dothideomycetidae</taxon>
        <taxon>Myriangiales</taxon>
        <taxon>Elsinoaceae</taxon>
        <taxon>Elsinoe</taxon>
    </lineage>
</organism>
<protein>
    <submittedName>
        <fullName evidence="5">Ribose-phosphate pyrophosphokinase 1</fullName>
    </submittedName>
</protein>
<evidence type="ECO:0000313" key="6">
    <source>
        <dbReference type="Proteomes" id="UP000243723"/>
    </source>
</evidence>
<dbReference type="STRING" id="40998.A0A2P8A3W4"/>
<feature type="compositionally biased region" description="Basic and acidic residues" evidence="3">
    <location>
        <begin position="717"/>
        <end position="727"/>
    </location>
</feature>
<feature type="compositionally biased region" description="Low complexity" evidence="3">
    <location>
        <begin position="332"/>
        <end position="343"/>
    </location>
</feature>
<keyword evidence="5" id="KW-0418">Kinase</keyword>
<dbReference type="PANTHER" id="PTHR15074:SF0">
    <property type="entry name" value="METHYL-CPG-BINDING DOMAIN PROTEIN 4-LIKE PROTEIN"/>
    <property type="match status" value="1"/>
</dbReference>
<evidence type="ECO:0000256" key="1">
    <source>
        <dbReference type="ARBA" id="ARBA00004123"/>
    </source>
</evidence>
<evidence type="ECO:0000313" key="5">
    <source>
        <dbReference type="EMBL" id="PSK55157.1"/>
    </source>
</evidence>
<dbReference type="Gene3D" id="1.10.340.30">
    <property type="entry name" value="Hypothetical protein, domain 2"/>
    <property type="match status" value="1"/>
</dbReference>
<dbReference type="GO" id="GO:0006285">
    <property type="term" value="P:base-excision repair, AP site formation"/>
    <property type="evidence" value="ECO:0007669"/>
    <property type="project" value="UniProtKB-ARBA"/>
</dbReference>
<proteinExistence type="predicted"/>
<feature type="region of interest" description="Disordered" evidence="3">
    <location>
        <begin position="143"/>
        <end position="170"/>
    </location>
</feature>
<sequence>MPPHLLSEEAIKHLALKLFNPAEVSDDLYFAYRPKNIAHHEFSKILRDNVTYTDYLEMLAGLQPEEKCSIVKRFLSDPSLLTPVARWQEFLDTLLPKECRAMVNHMDLRMHGISGNTFKRIMAVKKRTPPSLRIECLRPPPAAPFVHQLATPETSHSSSSSESPEAPYVHMTDSSDIELDEEDGLAGEQDSTYFSNNADSASDATHPNGLGGPYNPVTPRPDLSTLQSLRAGGRQSFESSITTAVNSTSAYGGTTNEDSLGRIVPQYHLTETIGGAVHEVVPLEVDLHVGDMDRELASDDGALVSDEQHLQGQEVPPGNIDPDELTDDDISESSVLSSSLSESSDSEIERQGLRNGPGPPTRTAFALTDGTLHVSMTRAFPTDAVSPSTVQTFHSAPEQLLSKESTPTSSPPQSHTSLLGVRRPSKDFTSQHADPTEREDIKLIANHDNALSSGSSDESSPGEANENEQTAKTATIDPKLEDMPEHSPNQSCDRSITRSQSPRIVIERLPKSVLAQFHAGHAESSRVDDGQAVNQRRRSDSDRASTRQAASSSPLDELSKSPTPVRWDPDGTGGGDDHDSEEKPPKKRKRTGAKSDHFESPAKKQRVPAGTSAVKFPPTTALRFGLVQEKLWEEPFKLLVAVVFLNKTAGRSAMPIYRQLMEKYPTPELLADADKDELLEMIRTLGLQRQRRDKLIKLARTWISDPPQKGRRHRTLHYPERNDGKGLKPEEVVETDSQDCAGALEIGHMPGCGPYANDSWRIFCRDFLRGVANGYNGEGAAFGFEPEWKRVLPLDKELRAFLRWMWLKEGYIWDPLTGKKRVADEATLEKAKRDETEWVVPDENVRPGEEADLSLESNDEVNPDNQPGVGQS</sequence>
<dbReference type="InterPro" id="IPR011257">
    <property type="entry name" value="DNA_glycosylase"/>
</dbReference>
<feature type="region of interest" description="Disordered" evidence="3">
    <location>
        <begin position="520"/>
        <end position="615"/>
    </location>
</feature>
<keyword evidence="6" id="KW-1185">Reference proteome</keyword>
<comment type="caution">
    <text evidence="5">The sequence shown here is derived from an EMBL/GenBank/DDBJ whole genome shotgun (WGS) entry which is preliminary data.</text>
</comment>
<evidence type="ECO:0000256" key="2">
    <source>
        <dbReference type="ARBA" id="ARBA00023242"/>
    </source>
</evidence>
<dbReference type="PANTHER" id="PTHR15074">
    <property type="entry name" value="METHYL-CPG-BINDING PROTEIN"/>
    <property type="match status" value="1"/>
</dbReference>
<keyword evidence="5" id="KW-0808">Transferase</keyword>
<dbReference type="Pfam" id="PF00730">
    <property type="entry name" value="HhH-GPD"/>
    <property type="match status" value="1"/>
</dbReference>
<feature type="region of interest" description="Disordered" evidence="3">
    <location>
        <begin position="308"/>
        <end position="364"/>
    </location>
</feature>
<dbReference type="EMBL" id="NHZQ01000067">
    <property type="protein sequence ID" value="PSK55157.1"/>
    <property type="molecule type" value="Genomic_DNA"/>
</dbReference>
<dbReference type="GO" id="GO:0005634">
    <property type="term" value="C:nucleus"/>
    <property type="evidence" value="ECO:0007669"/>
    <property type="project" value="UniProtKB-SubCell"/>
</dbReference>
<keyword evidence="2" id="KW-0539">Nucleus</keyword>
<dbReference type="GO" id="GO:0016301">
    <property type="term" value="F:kinase activity"/>
    <property type="evidence" value="ECO:0007669"/>
    <property type="project" value="UniProtKB-KW"/>
</dbReference>
<feature type="compositionally biased region" description="Basic and acidic residues" evidence="3">
    <location>
        <begin position="520"/>
        <end position="529"/>
    </location>
</feature>
<dbReference type="OrthoDB" id="10265068at2759"/>
<feature type="compositionally biased region" description="Low complexity" evidence="3">
    <location>
        <begin position="150"/>
        <end position="167"/>
    </location>
</feature>
<feature type="compositionally biased region" description="Low complexity" evidence="3">
    <location>
        <begin position="452"/>
        <end position="463"/>
    </location>
</feature>
<feature type="domain" description="HhH-GPD" evidence="4">
    <location>
        <begin position="640"/>
        <end position="717"/>
    </location>
</feature>
<feature type="region of interest" description="Disordered" evidence="3">
    <location>
        <begin position="831"/>
        <end position="872"/>
    </location>
</feature>
<accession>A0A2P8A3W4</accession>
<feature type="compositionally biased region" description="Basic and acidic residues" evidence="3">
    <location>
        <begin position="575"/>
        <end position="584"/>
    </location>
</feature>
<dbReference type="Proteomes" id="UP000243723">
    <property type="component" value="Unassembled WGS sequence"/>
</dbReference>
<feature type="compositionally biased region" description="Polar residues" evidence="3">
    <location>
        <begin position="189"/>
        <end position="205"/>
    </location>
</feature>
<feature type="region of interest" description="Disordered" evidence="3">
    <location>
        <begin position="401"/>
        <end position="504"/>
    </location>
</feature>
<feature type="region of interest" description="Disordered" evidence="3">
    <location>
        <begin position="707"/>
        <end position="727"/>
    </location>
</feature>
<dbReference type="SUPFAM" id="SSF48150">
    <property type="entry name" value="DNA-glycosylase"/>
    <property type="match status" value="1"/>
</dbReference>
<name>A0A2P8A3W4_9PEZI</name>
<feature type="compositionally biased region" description="Low complexity" evidence="3">
    <location>
        <begin position="401"/>
        <end position="419"/>
    </location>
</feature>
<feature type="compositionally biased region" description="Polar residues" evidence="3">
    <location>
        <begin position="863"/>
        <end position="872"/>
    </location>
</feature>
<dbReference type="InterPro" id="IPR045138">
    <property type="entry name" value="MeCP2/MBD4"/>
</dbReference>
<feature type="compositionally biased region" description="Acidic residues" evidence="3">
    <location>
        <begin position="850"/>
        <end position="862"/>
    </location>
</feature>
<feature type="compositionally biased region" description="Basic and acidic residues" evidence="3">
    <location>
        <begin position="593"/>
        <end position="602"/>
    </location>
</feature>
<feature type="region of interest" description="Disordered" evidence="3">
    <location>
        <begin position="188"/>
        <end position="225"/>
    </location>
</feature>
<dbReference type="InterPro" id="IPR003265">
    <property type="entry name" value="HhH-GPD_domain"/>
</dbReference>
<feature type="compositionally biased region" description="Polar residues" evidence="3">
    <location>
        <begin position="487"/>
        <end position="502"/>
    </location>
</feature>
<evidence type="ECO:0000256" key="3">
    <source>
        <dbReference type="SAM" id="MobiDB-lite"/>
    </source>
</evidence>
<comment type="subcellular location">
    <subcellularLocation>
        <location evidence="1">Nucleus</location>
    </subcellularLocation>
</comment>
<evidence type="ECO:0000259" key="4">
    <source>
        <dbReference type="Pfam" id="PF00730"/>
    </source>
</evidence>
<gene>
    <name evidence="5" type="ORF">B9Z65_2546</name>
</gene>
<dbReference type="GO" id="GO:0003677">
    <property type="term" value="F:DNA binding"/>
    <property type="evidence" value="ECO:0007669"/>
    <property type="project" value="InterPro"/>
</dbReference>
<reference evidence="5 6" key="1">
    <citation type="submission" date="2017-05" db="EMBL/GenBank/DDBJ databases">
        <title>Draft genome sequence of Elsinoe australis.</title>
        <authorList>
            <person name="Cheng Q."/>
        </authorList>
    </citation>
    <scope>NUCLEOTIDE SEQUENCE [LARGE SCALE GENOMIC DNA]</scope>
    <source>
        <strain evidence="5 6">NL1</strain>
    </source>
</reference>
<dbReference type="AlphaFoldDB" id="A0A2P8A3W4"/>